<keyword evidence="3" id="KW-1185">Reference proteome</keyword>
<dbReference type="EMBL" id="AFEU01000003">
    <property type="protein sequence ID" value="EIJ79160.1"/>
    <property type="molecule type" value="Genomic_DNA"/>
</dbReference>
<dbReference type="AlphaFoldDB" id="I3DY39"/>
<evidence type="ECO:0000256" key="1">
    <source>
        <dbReference type="SAM" id="MobiDB-lite"/>
    </source>
</evidence>
<evidence type="ECO:0000313" key="3">
    <source>
        <dbReference type="Proteomes" id="UP000010523"/>
    </source>
</evidence>
<organism evidence="2 3">
    <name type="scientific">Bacillus methanolicus PB1</name>
    <dbReference type="NCBI Taxonomy" id="997296"/>
    <lineage>
        <taxon>Bacteria</taxon>
        <taxon>Bacillati</taxon>
        <taxon>Bacillota</taxon>
        <taxon>Bacilli</taxon>
        <taxon>Bacillales</taxon>
        <taxon>Bacillaceae</taxon>
        <taxon>Bacillus</taxon>
    </lineage>
</organism>
<dbReference type="Proteomes" id="UP000010523">
    <property type="component" value="Unassembled WGS sequence"/>
</dbReference>
<dbReference type="SUPFAM" id="SSF46785">
    <property type="entry name" value="Winged helix' DNA-binding domain"/>
    <property type="match status" value="1"/>
</dbReference>
<proteinExistence type="predicted"/>
<dbReference type="PATRIC" id="fig|997296.3.peg.3457"/>
<sequence length="319" mass="36733">MEKQIQASGFVIQPRLQFKNIKDKMLYQLFLDLANFKDDNLCKRGQLITSSLKLSDETGWSRGEIRGSIKRLEDDGYIKSEPFKKNKGLIITIIGYDDFQKLGNYNPKNNQLDSQQDSQHENQPDNQQTESSNPCDSKEECTLKEEINQQDSQQDNQQKNQLNNHTITAYINSINNINKTLKEYIVEAPVKNKNLSSTEEIETFVDFALRTNALPSGTSRKILIAYFDCIRLTRQTCTISANILVNFIEKIKKYSINQIHYALWKHIDQHDDKKESYTLGILRNTNEHEARRGLIKLKNKGGGLEHAVGSENSEYDFGF</sequence>
<gene>
    <name evidence="2" type="ORF">PB1_16424</name>
</gene>
<feature type="compositionally biased region" description="Polar residues" evidence="1">
    <location>
        <begin position="124"/>
        <end position="135"/>
    </location>
</feature>
<accession>I3DY39</accession>
<feature type="compositionally biased region" description="Polar residues" evidence="1">
    <location>
        <begin position="106"/>
        <end position="117"/>
    </location>
</feature>
<dbReference type="eggNOG" id="COG3935">
    <property type="taxonomic scope" value="Bacteria"/>
</dbReference>
<name>I3DY39_BACMT</name>
<dbReference type="InterPro" id="IPR036390">
    <property type="entry name" value="WH_DNA-bd_sf"/>
</dbReference>
<evidence type="ECO:0000313" key="2">
    <source>
        <dbReference type="EMBL" id="EIJ79160.1"/>
    </source>
</evidence>
<reference evidence="2 3" key="1">
    <citation type="journal article" date="2012" name="Appl. Environ. Microbiol.">
        <title>Genome Sequence of Thermotolerant Bacillus methanolicus: Features and Regulation Related to Methylotrophy and Production of L-Lysine and L-Glutamate from Methanol.</title>
        <authorList>
            <person name="Heggeset T.M."/>
            <person name="Krog A."/>
            <person name="Balzer S."/>
            <person name="Wentzel A."/>
            <person name="Ellingsen T.E."/>
            <person name="Brautaset T."/>
        </authorList>
    </citation>
    <scope>NUCLEOTIDE SEQUENCE [LARGE SCALE GENOMIC DNA]</scope>
    <source>
        <strain evidence="2 3">PB1</strain>
    </source>
</reference>
<dbReference type="OrthoDB" id="2833863at2"/>
<dbReference type="RefSeq" id="WP_004438640.1">
    <property type="nucleotide sequence ID" value="NZ_AFEU01000003.1"/>
</dbReference>
<protein>
    <submittedName>
        <fullName evidence="2">Putative prophage LambdaCh01, replication protein O</fullName>
    </submittedName>
</protein>
<feature type="region of interest" description="Disordered" evidence="1">
    <location>
        <begin position="104"/>
        <end position="139"/>
    </location>
</feature>
<comment type="caution">
    <text evidence="2">The sequence shown here is derived from an EMBL/GenBank/DDBJ whole genome shotgun (WGS) entry which is preliminary data.</text>
</comment>
<dbReference type="STRING" id="997296.PB1_16424"/>